<dbReference type="GO" id="GO:0003700">
    <property type="term" value="F:DNA-binding transcription factor activity"/>
    <property type="evidence" value="ECO:0007669"/>
    <property type="project" value="InterPro"/>
</dbReference>
<dbReference type="InterPro" id="IPR000835">
    <property type="entry name" value="HTH_MarR-typ"/>
</dbReference>
<evidence type="ECO:0000313" key="3">
    <source>
        <dbReference type="Proteomes" id="UP001333818"/>
    </source>
</evidence>
<proteinExistence type="predicted"/>
<dbReference type="PANTHER" id="PTHR33164:SF89">
    <property type="entry name" value="MARR FAMILY REGULATORY PROTEIN"/>
    <property type="match status" value="1"/>
</dbReference>
<feature type="domain" description="HTH marR-type" evidence="1">
    <location>
        <begin position="43"/>
        <end position="177"/>
    </location>
</feature>
<dbReference type="PROSITE" id="PS50995">
    <property type="entry name" value="HTH_MARR_2"/>
    <property type="match status" value="1"/>
</dbReference>
<dbReference type="PRINTS" id="PR00598">
    <property type="entry name" value="HTHMARR"/>
</dbReference>
<reference evidence="2" key="1">
    <citation type="submission" date="2024-01" db="EMBL/GenBank/DDBJ databases">
        <title>Bank of Algae and Cyanobacteria of the Azores (BACA) strain genomes.</title>
        <authorList>
            <person name="Luz R."/>
            <person name="Cordeiro R."/>
            <person name="Fonseca A."/>
            <person name="Goncalves V."/>
        </authorList>
    </citation>
    <scope>NUCLEOTIDE SEQUENCE</scope>
    <source>
        <strain evidence="2">BACA0141</strain>
    </source>
</reference>
<dbReference type="Pfam" id="PF01047">
    <property type="entry name" value="MarR"/>
    <property type="match status" value="1"/>
</dbReference>
<organism evidence="2 3">
    <name type="scientific">Tumidithrix elongata BACA0141</name>
    <dbReference type="NCBI Taxonomy" id="2716417"/>
    <lineage>
        <taxon>Bacteria</taxon>
        <taxon>Bacillati</taxon>
        <taxon>Cyanobacteriota</taxon>
        <taxon>Cyanophyceae</taxon>
        <taxon>Pseudanabaenales</taxon>
        <taxon>Pseudanabaenaceae</taxon>
        <taxon>Tumidithrix</taxon>
        <taxon>Tumidithrix elongata</taxon>
    </lineage>
</organism>
<dbReference type="PANTHER" id="PTHR33164">
    <property type="entry name" value="TRANSCRIPTIONAL REGULATOR, MARR FAMILY"/>
    <property type="match status" value="1"/>
</dbReference>
<dbReference type="SUPFAM" id="SSF46785">
    <property type="entry name" value="Winged helix' DNA-binding domain"/>
    <property type="match status" value="1"/>
</dbReference>
<sequence>MTWHIVKIKPRVNHPMGSPKSVRPKASKSTAPVIDSTLSKQCAAKVMETIPLVMRFIRADMRDRKATELSVPQFRTLAFLDRNPGASLAELSEHLGVTCATASANTERLVQRSFVHRCDHPSERRRVSLKLTPSGKAHLDQARDLTRAYIADLLDSLTEEQIAKIDDSLALLYQVFASKSTP</sequence>
<dbReference type="InterPro" id="IPR036388">
    <property type="entry name" value="WH-like_DNA-bd_sf"/>
</dbReference>
<protein>
    <submittedName>
        <fullName evidence="2">MarR family transcriptional regulator</fullName>
    </submittedName>
</protein>
<dbReference type="InterPro" id="IPR039422">
    <property type="entry name" value="MarR/SlyA-like"/>
</dbReference>
<comment type="caution">
    <text evidence="2">The sequence shown here is derived from an EMBL/GenBank/DDBJ whole genome shotgun (WGS) entry which is preliminary data.</text>
</comment>
<dbReference type="AlphaFoldDB" id="A0AAW9PYP9"/>
<name>A0AAW9PYP9_9CYAN</name>
<dbReference type="Gene3D" id="1.10.10.10">
    <property type="entry name" value="Winged helix-like DNA-binding domain superfamily/Winged helix DNA-binding domain"/>
    <property type="match status" value="1"/>
</dbReference>
<evidence type="ECO:0000259" key="1">
    <source>
        <dbReference type="PROSITE" id="PS50995"/>
    </source>
</evidence>
<gene>
    <name evidence="2" type="ORF">V2H45_02540</name>
</gene>
<dbReference type="GO" id="GO:0006950">
    <property type="term" value="P:response to stress"/>
    <property type="evidence" value="ECO:0007669"/>
    <property type="project" value="TreeGrafter"/>
</dbReference>
<dbReference type="InterPro" id="IPR036390">
    <property type="entry name" value="WH_DNA-bd_sf"/>
</dbReference>
<accession>A0AAW9PYP9</accession>
<dbReference type="SMART" id="SM00347">
    <property type="entry name" value="HTH_MARR"/>
    <property type="match status" value="1"/>
</dbReference>
<dbReference type="EMBL" id="JAZBJZ010000005">
    <property type="protein sequence ID" value="MEE3715618.1"/>
    <property type="molecule type" value="Genomic_DNA"/>
</dbReference>
<dbReference type="Proteomes" id="UP001333818">
    <property type="component" value="Unassembled WGS sequence"/>
</dbReference>
<dbReference type="RefSeq" id="WP_330482042.1">
    <property type="nucleotide sequence ID" value="NZ_JAZBJZ010000005.1"/>
</dbReference>
<keyword evidence="3" id="KW-1185">Reference proteome</keyword>
<evidence type="ECO:0000313" key="2">
    <source>
        <dbReference type="EMBL" id="MEE3715618.1"/>
    </source>
</evidence>